<proteinExistence type="predicted"/>
<protein>
    <recommendedName>
        <fullName evidence="5">Peptidyl-tRNA hydrolase</fullName>
    </recommendedName>
</protein>
<feature type="chain" id="PRO_5045635207" description="Peptidyl-tRNA hydrolase" evidence="2">
    <location>
        <begin position="20"/>
        <end position="260"/>
    </location>
</feature>
<keyword evidence="1" id="KW-1133">Transmembrane helix</keyword>
<keyword evidence="4" id="KW-1185">Reference proteome</keyword>
<dbReference type="Proteomes" id="UP001446871">
    <property type="component" value="Unassembled WGS sequence"/>
</dbReference>
<evidence type="ECO:0000256" key="1">
    <source>
        <dbReference type="SAM" id="Phobius"/>
    </source>
</evidence>
<keyword evidence="1" id="KW-0472">Membrane</keyword>
<dbReference type="EMBL" id="JAQQWM010000002">
    <property type="protein sequence ID" value="KAK8077889.1"/>
    <property type="molecule type" value="Genomic_DNA"/>
</dbReference>
<keyword evidence="1" id="KW-0812">Transmembrane</keyword>
<comment type="caution">
    <text evidence="3">The sequence shown here is derived from an EMBL/GenBank/DDBJ whole genome shotgun (WGS) entry which is preliminary data.</text>
</comment>
<organism evidence="3 4">
    <name type="scientific">Apiospora saccharicola</name>
    <dbReference type="NCBI Taxonomy" id="335842"/>
    <lineage>
        <taxon>Eukaryota</taxon>
        <taxon>Fungi</taxon>
        <taxon>Dikarya</taxon>
        <taxon>Ascomycota</taxon>
        <taxon>Pezizomycotina</taxon>
        <taxon>Sordariomycetes</taxon>
        <taxon>Xylariomycetidae</taxon>
        <taxon>Amphisphaeriales</taxon>
        <taxon>Apiosporaceae</taxon>
        <taxon>Apiospora</taxon>
    </lineage>
</organism>
<keyword evidence="2" id="KW-0732">Signal</keyword>
<feature type="signal peptide" evidence="2">
    <location>
        <begin position="1"/>
        <end position="19"/>
    </location>
</feature>
<accession>A0ABR1W336</accession>
<feature type="transmembrane region" description="Helical" evidence="1">
    <location>
        <begin position="212"/>
        <end position="232"/>
    </location>
</feature>
<evidence type="ECO:0008006" key="5">
    <source>
        <dbReference type="Google" id="ProtNLM"/>
    </source>
</evidence>
<reference evidence="3 4" key="1">
    <citation type="submission" date="2023-01" db="EMBL/GenBank/DDBJ databases">
        <title>Analysis of 21 Apiospora genomes using comparative genomics revels a genus with tremendous synthesis potential of carbohydrate active enzymes and secondary metabolites.</title>
        <authorList>
            <person name="Sorensen T."/>
        </authorList>
    </citation>
    <scope>NUCLEOTIDE SEQUENCE [LARGE SCALE GENOMIC DNA]</scope>
    <source>
        <strain evidence="3 4">CBS 83171</strain>
    </source>
</reference>
<name>A0ABR1W336_9PEZI</name>
<evidence type="ECO:0000313" key="3">
    <source>
        <dbReference type="EMBL" id="KAK8077889.1"/>
    </source>
</evidence>
<evidence type="ECO:0000256" key="2">
    <source>
        <dbReference type="SAM" id="SignalP"/>
    </source>
</evidence>
<sequence>MRFSMTSAALLALPALATAEVPEYQAQFQQYLGKFKSYIPSHSKTDPVHAAEAKIGSMKMDVLTLNNWKETLYADVKPGSTTPEEYWVFVTGGNKTCFGHCEKIERAFNETAGAFALLPNPPHTGYLNCEHEPVLCNAWSVPTGTVWVFEMLPEPAPIDIWVKKFNLTTTTSDDIVARHAEGYKKTFSLHEGTFHPFNGWWAQNHLSLPVGYVLWFFNVVPSWLMMLVLSFVSRSMMSNRMAGQQGGAPRPAATGQAVPR</sequence>
<evidence type="ECO:0000313" key="4">
    <source>
        <dbReference type="Proteomes" id="UP001446871"/>
    </source>
</evidence>
<gene>
    <name evidence="3" type="ORF">PG996_004059</name>
</gene>